<dbReference type="PROSITE" id="PS50020">
    <property type="entry name" value="WW_DOMAIN_2"/>
    <property type="match status" value="1"/>
</dbReference>
<organism evidence="2">
    <name type="scientific">Noccaea caerulescens</name>
    <name type="common">Alpine penny-cress</name>
    <name type="synonym">Thlaspi caerulescens</name>
    <dbReference type="NCBI Taxonomy" id="107243"/>
    <lineage>
        <taxon>Eukaryota</taxon>
        <taxon>Viridiplantae</taxon>
        <taxon>Streptophyta</taxon>
        <taxon>Embryophyta</taxon>
        <taxon>Tracheophyta</taxon>
        <taxon>Spermatophyta</taxon>
        <taxon>Magnoliopsida</taxon>
        <taxon>eudicotyledons</taxon>
        <taxon>Gunneridae</taxon>
        <taxon>Pentapetalae</taxon>
        <taxon>rosids</taxon>
        <taxon>malvids</taxon>
        <taxon>Brassicales</taxon>
        <taxon>Brassicaceae</taxon>
        <taxon>Coluteocarpeae</taxon>
        <taxon>Noccaea</taxon>
    </lineage>
</organism>
<name>A0A1J3J1P4_NOCCA</name>
<dbReference type="Gene3D" id="2.20.70.10">
    <property type="match status" value="1"/>
</dbReference>
<keyword evidence="2" id="KW-0547">Nucleotide-binding</keyword>
<dbReference type="InterPro" id="IPR036020">
    <property type="entry name" value="WW_dom_sf"/>
</dbReference>
<sequence length="370" mass="41632">MEGGSASRGLEWNDSDANIRKSSRSIVSRMYVEGYDTSLSGYEFVMSMGDHFSSCGEVMHVYIPGYARRRPLNRFALIYLRGEGAEEKALKLSGSYSSRGHKLVVEPYPFHDKHHDHKFAPMRDADNKRQQTIFVDGFDTWGPSWECVEGRLFEQLSRCGRVLYVNASHVTRKASVGVEGIDTIENLLQLCGSDREGWKYIHMYKTPPPEREGERFPTMPPAWSFFPSSSSSTTSAMALAATAPEDPNLPKPPPEGHPLPYPWNCRVDSGTGNSCIWNAETGVQLEIPPSFIPAPIVRYAPEDPNLPKPWKALVDRSTGYGYFWNTETNVTQYESPQTTFTCSSPASPGETDHHISEFLFRWYSAPETTH</sequence>
<reference evidence="2" key="1">
    <citation type="submission" date="2016-07" db="EMBL/GenBank/DDBJ databases">
        <title>De novo transcriptome assembly of four accessions of the metal hyperaccumulator plant Noccaea caerulescens.</title>
        <authorList>
            <person name="Blande D."/>
            <person name="Halimaa P."/>
            <person name="Tervahauta A.I."/>
            <person name="Aarts M.G."/>
            <person name="Karenlampi S.O."/>
        </authorList>
    </citation>
    <scope>NUCLEOTIDE SEQUENCE</scope>
</reference>
<dbReference type="Pfam" id="PF00397">
    <property type="entry name" value="WW"/>
    <property type="match status" value="1"/>
</dbReference>
<keyword evidence="2" id="KW-0378">Hydrolase</keyword>
<dbReference type="AlphaFoldDB" id="A0A1J3J1P4"/>
<feature type="domain" description="WW" evidence="1">
    <location>
        <begin position="304"/>
        <end position="338"/>
    </location>
</feature>
<evidence type="ECO:0000259" key="1">
    <source>
        <dbReference type="PROSITE" id="PS50020"/>
    </source>
</evidence>
<gene>
    <name evidence="2" type="ORF">MP_TR18002_c0_g1_i1_g.51538</name>
</gene>
<dbReference type="SMART" id="SM00456">
    <property type="entry name" value="WW"/>
    <property type="match status" value="2"/>
</dbReference>
<dbReference type="SUPFAM" id="SSF51045">
    <property type="entry name" value="WW domain"/>
    <property type="match status" value="1"/>
</dbReference>
<dbReference type="CDD" id="cd00201">
    <property type="entry name" value="WW"/>
    <property type="match status" value="1"/>
</dbReference>
<evidence type="ECO:0000313" key="2">
    <source>
        <dbReference type="EMBL" id="JAU86495.1"/>
    </source>
</evidence>
<proteinExistence type="predicted"/>
<dbReference type="EMBL" id="GEVM01019443">
    <property type="protein sequence ID" value="JAU86495.1"/>
    <property type="molecule type" value="Transcribed_RNA"/>
</dbReference>
<dbReference type="GO" id="GO:0004386">
    <property type="term" value="F:helicase activity"/>
    <property type="evidence" value="ECO:0007669"/>
    <property type="project" value="UniProtKB-KW"/>
</dbReference>
<accession>A0A1J3J1P4</accession>
<keyword evidence="2" id="KW-0067">ATP-binding</keyword>
<keyword evidence="2" id="KW-0347">Helicase</keyword>
<protein>
    <submittedName>
        <fullName evidence="2">DEAD-box ATP-dependent RNA helicase 46</fullName>
    </submittedName>
</protein>
<dbReference type="InterPro" id="IPR001202">
    <property type="entry name" value="WW_dom"/>
</dbReference>